<dbReference type="SUPFAM" id="SSF46689">
    <property type="entry name" value="Homeodomain-like"/>
    <property type="match status" value="1"/>
</dbReference>
<comment type="subunit">
    <text evidence="2">Interacts with sigma-54.</text>
</comment>
<evidence type="ECO:0000256" key="5">
    <source>
        <dbReference type="ARBA" id="ARBA00022741"/>
    </source>
</evidence>
<dbReference type="InterPro" id="IPR001789">
    <property type="entry name" value="Sig_transdc_resp-reg_receiver"/>
</dbReference>
<dbReference type="Pfam" id="PF25601">
    <property type="entry name" value="AAA_lid_14"/>
    <property type="match status" value="1"/>
</dbReference>
<keyword evidence="9" id="KW-0010">Activator</keyword>
<evidence type="ECO:0000313" key="15">
    <source>
        <dbReference type="Proteomes" id="UP000318483"/>
    </source>
</evidence>
<organism evidence="14 15">
    <name type="scientific">Qingshengfaniella alkalisoli</name>
    <dbReference type="NCBI Taxonomy" id="2599296"/>
    <lineage>
        <taxon>Bacteria</taxon>
        <taxon>Pseudomonadati</taxon>
        <taxon>Pseudomonadota</taxon>
        <taxon>Alphaproteobacteria</taxon>
        <taxon>Rhodobacterales</taxon>
        <taxon>Paracoccaceae</taxon>
        <taxon>Qingshengfaniella</taxon>
    </lineage>
</organism>
<dbReference type="InterPro" id="IPR027417">
    <property type="entry name" value="P-loop_NTPase"/>
</dbReference>
<dbReference type="OrthoDB" id="9802388at2"/>
<keyword evidence="5" id="KW-0547">Nucleotide-binding</keyword>
<protein>
    <recommendedName>
        <fullName evidence="3">Nif-specific regulatory protein</fullName>
    </recommendedName>
</protein>
<dbReference type="SUPFAM" id="SSF52172">
    <property type="entry name" value="CheY-like"/>
    <property type="match status" value="1"/>
</dbReference>
<evidence type="ECO:0000256" key="6">
    <source>
        <dbReference type="ARBA" id="ARBA00022840"/>
    </source>
</evidence>
<evidence type="ECO:0000256" key="9">
    <source>
        <dbReference type="ARBA" id="ARBA00023159"/>
    </source>
</evidence>
<dbReference type="InterPro" id="IPR025662">
    <property type="entry name" value="Sigma_54_int_dom_ATP-bd_1"/>
</dbReference>
<dbReference type="PROSITE" id="PS00688">
    <property type="entry name" value="SIGMA54_INTERACT_3"/>
    <property type="match status" value="1"/>
</dbReference>
<dbReference type="Proteomes" id="UP000318483">
    <property type="component" value="Plasmid unnamed2"/>
</dbReference>
<dbReference type="AlphaFoldDB" id="A0A5B8IBD6"/>
<dbReference type="GO" id="GO:0000160">
    <property type="term" value="P:phosphorelay signal transduction system"/>
    <property type="evidence" value="ECO:0007669"/>
    <property type="project" value="UniProtKB-KW"/>
</dbReference>
<dbReference type="SMART" id="SM00382">
    <property type="entry name" value="AAA"/>
    <property type="match status" value="1"/>
</dbReference>
<dbReference type="Gene3D" id="1.10.8.60">
    <property type="match status" value="1"/>
</dbReference>
<geneLocation type="plasmid" evidence="14 15">
    <name>unnamed2</name>
</geneLocation>
<dbReference type="PROSITE" id="PS50045">
    <property type="entry name" value="SIGMA54_INTERACT_4"/>
    <property type="match status" value="1"/>
</dbReference>
<keyword evidence="8" id="KW-0805">Transcription regulation</keyword>
<dbReference type="PROSITE" id="PS00675">
    <property type="entry name" value="SIGMA54_INTERACT_1"/>
    <property type="match status" value="1"/>
</dbReference>
<dbReference type="FunFam" id="3.40.50.2300:FF:000018">
    <property type="entry name" value="DNA-binding transcriptional regulator NtrC"/>
    <property type="match status" value="1"/>
</dbReference>
<feature type="domain" description="Response regulatory" evidence="13">
    <location>
        <begin position="5"/>
        <end position="119"/>
    </location>
</feature>
<dbReference type="PROSITE" id="PS50110">
    <property type="entry name" value="RESPONSE_REGULATORY"/>
    <property type="match status" value="1"/>
</dbReference>
<dbReference type="GO" id="GO:0006355">
    <property type="term" value="P:regulation of DNA-templated transcription"/>
    <property type="evidence" value="ECO:0007669"/>
    <property type="project" value="InterPro"/>
</dbReference>
<evidence type="ECO:0000256" key="8">
    <source>
        <dbReference type="ARBA" id="ARBA00023015"/>
    </source>
</evidence>
<dbReference type="InterPro" id="IPR003593">
    <property type="entry name" value="AAA+_ATPase"/>
</dbReference>
<dbReference type="Gene3D" id="1.10.10.60">
    <property type="entry name" value="Homeodomain-like"/>
    <property type="match status" value="1"/>
</dbReference>
<keyword evidence="6" id="KW-0067">ATP-binding</keyword>
<evidence type="ECO:0000259" key="13">
    <source>
        <dbReference type="PROSITE" id="PS50110"/>
    </source>
</evidence>
<proteinExistence type="predicted"/>
<keyword evidence="10" id="KW-0804">Transcription</keyword>
<dbReference type="GO" id="GO:0005524">
    <property type="term" value="F:ATP binding"/>
    <property type="evidence" value="ECO:0007669"/>
    <property type="project" value="UniProtKB-KW"/>
</dbReference>
<dbReference type="Gene3D" id="3.40.50.2300">
    <property type="match status" value="1"/>
</dbReference>
<dbReference type="Pfam" id="PF00072">
    <property type="entry name" value="Response_reg"/>
    <property type="match status" value="1"/>
</dbReference>
<keyword evidence="14" id="KW-0614">Plasmid</keyword>
<dbReference type="Pfam" id="PF00158">
    <property type="entry name" value="Sigma54_activat"/>
    <property type="match status" value="1"/>
</dbReference>
<evidence type="ECO:0000256" key="4">
    <source>
        <dbReference type="ARBA" id="ARBA00022553"/>
    </source>
</evidence>
<keyword evidence="7" id="KW-0902">Two-component regulatory system</keyword>
<gene>
    <name evidence="14" type="ORF">FPZ52_13540</name>
</gene>
<dbReference type="EMBL" id="CP042263">
    <property type="protein sequence ID" value="QDY70736.1"/>
    <property type="molecule type" value="Genomic_DNA"/>
</dbReference>
<dbReference type="InterPro" id="IPR009057">
    <property type="entry name" value="Homeodomain-like_sf"/>
</dbReference>
<keyword evidence="4 11" id="KW-0597">Phosphoprotein</keyword>
<dbReference type="RefSeq" id="WP_146366152.1">
    <property type="nucleotide sequence ID" value="NZ_CP042263.1"/>
</dbReference>
<dbReference type="InterPro" id="IPR025944">
    <property type="entry name" value="Sigma_54_int_dom_CS"/>
</dbReference>
<feature type="domain" description="Sigma-54 factor interaction" evidence="12">
    <location>
        <begin position="145"/>
        <end position="374"/>
    </location>
</feature>
<dbReference type="InterPro" id="IPR058031">
    <property type="entry name" value="AAA_lid_NorR"/>
</dbReference>
<dbReference type="GO" id="GO:0043565">
    <property type="term" value="F:sequence-specific DNA binding"/>
    <property type="evidence" value="ECO:0007669"/>
    <property type="project" value="InterPro"/>
</dbReference>
<dbReference type="InterPro" id="IPR011006">
    <property type="entry name" value="CheY-like_superfamily"/>
</dbReference>
<dbReference type="PANTHER" id="PTHR32071:SF57">
    <property type="entry name" value="C4-DICARBOXYLATE TRANSPORT TRANSCRIPTIONAL REGULATORY PROTEIN DCTD"/>
    <property type="match status" value="1"/>
</dbReference>
<dbReference type="SMART" id="SM00448">
    <property type="entry name" value="REC"/>
    <property type="match status" value="1"/>
</dbReference>
<dbReference type="KEGG" id="lit:FPZ52_13540"/>
<dbReference type="SUPFAM" id="SSF52540">
    <property type="entry name" value="P-loop containing nucleoside triphosphate hydrolases"/>
    <property type="match status" value="1"/>
</dbReference>
<evidence type="ECO:0000256" key="3">
    <source>
        <dbReference type="ARBA" id="ARBA00015308"/>
    </source>
</evidence>
<dbReference type="Pfam" id="PF02954">
    <property type="entry name" value="HTH_8"/>
    <property type="match status" value="1"/>
</dbReference>
<dbReference type="InterPro" id="IPR002078">
    <property type="entry name" value="Sigma_54_int"/>
</dbReference>
<feature type="modified residue" description="4-aspartylphosphate" evidence="11">
    <location>
        <position position="54"/>
    </location>
</feature>
<dbReference type="FunFam" id="3.40.50.300:FF:000006">
    <property type="entry name" value="DNA-binding transcriptional regulator NtrC"/>
    <property type="match status" value="1"/>
</dbReference>
<evidence type="ECO:0000256" key="7">
    <source>
        <dbReference type="ARBA" id="ARBA00023012"/>
    </source>
</evidence>
<sequence>MTGRTVLFVDDEAHLRLAAKQTLELAGLDAQVFDGAEAALVHIARDFPGVLVTDIRMAGMDGLALMKQVLEIDPDFPVILVTGHGDVELAVQSLRAGAYDFIEKPFASERLIEAVRRALDKRRLTIENRVLRRQVGRRDAVESRLTGRSAAMDRLRAELRAIAQTDADVLIVGETGTGKEEVARALHRVSNRNEKPFLHINCAALPAELIESELFGHEAGAFPGAIRTRYGKLEHGRGGTVFLDEIDSLPMAVQGKLLDVIHTRSITPLGTSEPVELDVRFVAASKVDLEQAASQGAFRADLMYRIAVTTLRVPPLSERREDIPNLFLHLVDQAAARHKRSTPDVPAAVLAQVAARDWPGNVRELRNAADRYALGLDLNLGPQDSSETAEPSLADRMAGYEKSLISASLTAHGGSIADTYRALGVSRRTLYEKMQKHGLDRADYRDDD</sequence>
<comment type="function">
    <text evidence="1">Required for activation of most nif operons, which are directly involved in nitrogen fixation.</text>
</comment>
<evidence type="ECO:0000256" key="1">
    <source>
        <dbReference type="ARBA" id="ARBA00002167"/>
    </source>
</evidence>
<name>A0A5B8IBD6_9RHOB</name>
<accession>A0A5B8IBD6</accession>
<evidence type="ECO:0000256" key="2">
    <source>
        <dbReference type="ARBA" id="ARBA00011135"/>
    </source>
</evidence>
<dbReference type="Gene3D" id="3.40.50.300">
    <property type="entry name" value="P-loop containing nucleotide triphosphate hydrolases"/>
    <property type="match status" value="1"/>
</dbReference>
<evidence type="ECO:0000313" key="14">
    <source>
        <dbReference type="EMBL" id="QDY70736.1"/>
    </source>
</evidence>
<dbReference type="PANTHER" id="PTHR32071">
    <property type="entry name" value="TRANSCRIPTIONAL REGULATORY PROTEIN"/>
    <property type="match status" value="1"/>
</dbReference>
<keyword evidence="15" id="KW-1185">Reference proteome</keyword>
<evidence type="ECO:0000256" key="11">
    <source>
        <dbReference type="PROSITE-ProRule" id="PRU00169"/>
    </source>
</evidence>
<dbReference type="CDD" id="cd17549">
    <property type="entry name" value="REC_DctD-like"/>
    <property type="match status" value="1"/>
</dbReference>
<evidence type="ECO:0000259" key="12">
    <source>
        <dbReference type="PROSITE" id="PS50045"/>
    </source>
</evidence>
<evidence type="ECO:0000256" key="10">
    <source>
        <dbReference type="ARBA" id="ARBA00023163"/>
    </source>
</evidence>
<reference evidence="14 15" key="1">
    <citation type="submission" date="2019-07" db="EMBL/GenBank/DDBJ databases">
        <title>Litoreibacter alkalisoli sp. nov., isolated from saline-alkaline soil.</title>
        <authorList>
            <person name="Wang S."/>
            <person name="Xu L."/>
            <person name="Xing Y.-T."/>
            <person name="Sun J.-Q."/>
        </authorList>
    </citation>
    <scope>NUCLEOTIDE SEQUENCE [LARGE SCALE GENOMIC DNA]</scope>
    <source>
        <strain evidence="14 15">LN3S51</strain>
        <plasmid evidence="14 15">unnamed2</plasmid>
    </source>
</reference>
<dbReference type="CDD" id="cd00009">
    <property type="entry name" value="AAA"/>
    <property type="match status" value="1"/>
</dbReference>
<dbReference type="InterPro" id="IPR002197">
    <property type="entry name" value="HTH_Fis"/>
</dbReference>